<evidence type="ECO:0000313" key="1">
    <source>
        <dbReference type="EMBL" id="KAJ8705109.1"/>
    </source>
</evidence>
<proteinExistence type="predicted"/>
<accession>A0ACC2Q575</accession>
<dbReference type="Proteomes" id="UP001231649">
    <property type="component" value="Chromosome 30"/>
</dbReference>
<dbReference type="EMBL" id="CM056806">
    <property type="protein sequence ID" value="KAJ8705109.1"/>
    <property type="molecule type" value="Genomic_DNA"/>
</dbReference>
<gene>
    <name evidence="1" type="ORF">PYW08_012429</name>
</gene>
<organism evidence="1 2">
    <name type="scientific">Mythimna loreyi</name>
    <dbReference type="NCBI Taxonomy" id="667449"/>
    <lineage>
        <taxon>Eukaryota</taxon>
        <taxon>Metazoa</taxon>
        <taxon>Ecdysozoa</taxon>
        <taxon>Arthropoda</taxon>
        <taxon>Hexapoda</taxon>
        <taxon>Insecta</taxon>
        <taxon>Pterygota</taxon>
        <taxon>Neoptera</taxon>
        <taxon>Endopterygota</taxon>
        <taxon>Lepidoptera</taxon>
        <taxon>Glossata</taxon>
        <taxon>Ditrysia</taxon>
        <taxon>Noctuoidea</taxon>
        <taxon>Noctuidae</taxon>
        <taxon>Noctuinae</taxon>
        <taxon>Hadenini</taxon>
        <taxon>Mythimna</taxon>
    </lineage>
</organism>
<reference evidence="1" key="1">
    <citation type="submission" date="2023-03" db="EMBL/GenBank/DDBJ databases">
        <title>Chromosome-level genomes of two armyworms, Mythimna separata and Mythimna loreyi, provide insights into the biosynthesis and reception of sex pheromones.</title>
        <authorList>
            <person name="Zhao H."/>
        </authorList>
    </citation>
    <scope>NUCLEOTIDE SEQUENCE</scope>
    <source>
        <strain evidence="1">BeijingLab</strain>
    </source>
</reference>
<evidence type="ECO:0000313" key="2">
    <source>
        <dbReference type="Proteomes" id="UP001231649"/>
    </source>
</evidence>
<protein>
    <submittedName>
        <fullName evidence="1">Uncharacterized protein</fullName>
    </submittedName>
</protein>
<name>A0ACC2Q575_9NEOP</name>
<sequence length="563" mass="65705">MEKLPMCRLCLAENVRMYVVINKDLHALYERLTDNPFVTGDSRPMLACFICCTKLKQCCQLQRKCLEAEERLTQMMNEDYELNPPINQDHFGCHNKLTISHMEHVSIESDDGCQTECDPIKKELPDVCERLDDVIEPEEEHQSDDLELENLYKSYSQDMSAQASESDLEEDVPLIEIKTEVEEEQEEPRKKRRASDTTRSAVGKESTLCRQGKKLEDIITENQKKNEESGTRVALNTQHGTSRRIAKFHEPLPSTTPRVDISVVDTTLDTTCRKKKITTPTHLRTGGPPYKCDICQRTCINKALLIRHIRVHTGEKPYKCEECQRCFSQKGHLTTHIRTHTSDKPYKCKECQLSFCQKSDLTNHIYTHTEDKPYKCEECQRGFSRKHELTKHIRTHTADKPYKCEECQHCFSQKGYLIKHIRTHTGEKPYKCEECQRCFIQKGHLTKHIRTHTGEKPYKCEECQRCFSEKGSLKRHVYAHTGEKPYKCDECQRSFSRKHDLTNHIRTHTGDEPYKCIECRRCFSMKCSLISHICSDKPYKCEECQRCFSQKSTLIGHIRTHSH</sequence>
<comment type="caution">
    <text evidence="1">The sequence shown here is derived from an EMBL/GenBank/DDBJ whole genome shotgun (WGS) entry which is preliminary data.</text>
</comment>
<keyword evidence="2" id="KW-1185">Reference proteome</keyword>